<dbReference type="OrthoDB" id="2608216at2759"/>
<name>A0A9Q8ZHV5_CURCL</name>
<dbReference type="SMART" id="SM00487">
    <property type="entry name" value="DEXDc"/>
    <property type="match status" value="1"/>
</dbReference>
<feature type="domain" description="Helicase ATP-binding" evidence="4">
    <location>
        <begin position="263"/>
        <end position="422"/>
    </location>
</feature>
<reference evidence="5" key="1">
    <citation type="submission" date="2021-12" db="EMBL/GenBank/DDBJ databases">
        <title>Curvularia clavata genome.</title>
        <authorList>
            <person name="Cao Y."/>
        </authorList>
    </citation>
    <scope>NUCLEOTIDE SEQUENCE</scope>
    <source>
        <strain evidence="5">Yc1106</strain>
    </source>
</reference>
<dbReference type="GO" id="GO:0005694">
    <property type="term" value="C:chromosome"/>
    <property type="evidence" value="ECO:0007669"/>
    <property type="project" value="TreeGrafter"/>
</dbReference>
<dbReference type="Pfam" id="PF00270">
    <property type="entry name" value="DEAD"/>
    <property type="match status" value="1"/>
</dbReference>
<feature type="region of interest" description="Disordered" evidence="2">
    <location>
        <begin position="132"/>
        <end position="177"/>
    </location>
</feature>
<dbReference type="PROSITE" id="PS51192">
    <property type="entry name" value="HELICASE_ATP_BIND_1"/>
    <property type="match status" value="1"/>
</dbReference>
<evidence type="ECO:0000313" key="6">
    <source>
        <dbReference type="Proteomes" id="UP001056012"/>
    </source>
</evidence>
<dbReference type="InterPro" id="IPR027417">
    <property type="entry name" value="P-loop_NTPase"/>
</dbReference>
<dbReference type="GO" id="GO:0000724">
    <property type="term" value="P:double-strand break repair via homologous recombination"/>
    <property type="evidence" value="ECO:0007669"/>
    <property type="project" value="TreeGrafter"/>
</dbReference>
<dbReference type="GO" id="GO:0005737">
    <property type="term" value="C:cytoplasm"/>
    <property type="evidence" value="ECO:0007669"/>
    <property type="project" value="TreeGrafter"/>
</dbReference>
<accession>A0A9Q8ZHV5</accession>
<sequence>MLLRDVLLLNVDETGRIRKGGATIPELSLETLMDRLGELSAGYSFLKEPGNAFSDWEHWLLKRWCGGGVAAYMKRVRRFKEALFVLVHLSAGAPARGTEITSILCKNEQNGYSFSKKIKTIYRYVAREDDKSEEEDYVDDENENESTYNNNSSASGEESEHERPRPRHVPPKPRLANLEGTWGTDRIHRVLRQYTYDYMDAKIRTREWRHAYPAIYRDQDDAQALQSGHTRQIEEINYRRSTLESPFHTVAERERFRREQSLAAIVNRRLCVLVVMGTGSGKSTLFMLLAALSLGGVTVVIAPLNALRQDLQDRCDRLGIRCATWCGTDPPYDASIVLATPESVASSLFSRFLNQKRMLCQLDQIVIDECHVLLDSTATWRPAVLELCDITKKNTQVVYLTATLPPTLQPAFLQVAELQGQPLEVMDYESATRDETLKRLVATKQQEFGPDAQIIVYCLTVPLIVEIANLLSCAAYYSAMGTEEEKADRDLDLMRLGFVSSFT</sequence>
<dbReference type="Gene3D" id="3.40.50.300">
    <property type="entry name" value="P-loop containing nucleotide triphosphate hydrolases"/>
    <property type="match status" value="1"/>
</dbReference>
<evidence type="ECO:0000313" key="5">
    <source>
        <dbReference type="EMBL" id="USP80403.1"/>
    </source>
</evidence>
<feature type="compositionally biased region" description="Acidic residues" evidence="2">
    <location>
        <begin position="132"/>
        <end position="144"/>
    </location>
</feature>
<gene>
    <name evidence="5" type="ORF">yc1106_07677</name>
</gene>
<dbReference type="InterPro" id="IPR011545">
    <property type="entry name" value="DEAD/DEAH_box_helicase_dom"/>
</dbReference>
<dbReference type="VEuPathDB" id="FungiDB:yc1106_07677"/>
<dbReference type="PANTHER" id="PTHR13710">
    <property type="entry name" value="DNA HELICASE RECQ FAMILY MEMBER"/>
    <property type="match status" value="1"/>
</dbReference>
<dbReference type="Proteomes" id="UP001056012">
    <property type="component" value="Chromosome 6"/>
</dbReference>
<comment type="similarity">
    <text evidence="1">Belongs to the helicase family. RecQ subfamily.</text>
</comment>
<dbReference type="SUPFAM" id="SSF52540">
    <property type="entry name" value="P-loop containing nucleoside triphosphate hydrolases"/>
    <property type="match status" value="2"/>
</dbReference>
<dbReference type="GO" id="GO:0043138">
    <property type="term" value="F:3'-5' DNA helicase activity"/>
    <property type="evidence" value="ECO:0007669"/>
    <property type="project" value="TreeGrafter"/>
</dbReference>
<organism evidence="5 6">
    <name type="scientific">Curvularia clavata</name>
    <dbReference type="NCBI Taxonomy" id="95742"/>
    <lineage>
        <taxon>Eukaryota</taxon>
        <taxon>Fungi</taxon>
        <taxon>Dikarya</taxon>
        <taxon>Ascomycota</taxon>
        <taxon>Pezizomycotina</taxon>
        <taxon>Dothideomycetes</taxon>
        <taxon>Pleosporomycetidae</taxon>
        <taxon>Pleosporales</taxon>
        <taxon>Pleosporineae</taxon>
        <taxon>Pleosporaceae</taxon>
        <taxon>Curvularia</taxon>
    </lineage>
</organism>
<protein>
    <recommendedName>
        <fullName evidence="4">Helicase ATP-binding domain-containing protein</fullName>
    </recommendedName>
</protein>
<dbReference type="PANTHER" id="PTHR13710:SF154">
    <property type="entry name" value="RECQ HELICASE, PUTATIVE (AFU_ORTHOLOGUE AFUA_6G14720)-RELATED"/>
    <property type="match status" value="1"/>
</dbReference>
<keyword evidence="3" id="KW-1133">Transmembrane helix</keyword>
<evidence type="ECO:0000259" key="4">
    <source>
        <dbReference type="PROSITE" id="PS51192"/>
    </source>
</evidence>
<evidence type="ECO:0000256" key="3">
    <source>
        <dbReference type="SAM" id="Phobius"/>
    </source>
</evidence>
<keyword evidence="6" id="KW-1185">Reference proteome</keyword>
<keyword evidence="3" id="KW-0812">Transmembrane</keyword>
<dbReference type="AlphaFoldDB" id="A0A9Q8ZHV5"/>
<evidence type="ECO:0000256" key="1">
    <source>
        <dbReference type="ARBA" id="ARBA00005446"/>
    </source>
</evidence>
<dbReference type="GO" id="GO:0003676">
    <property type="term" value="F:nucleic acid binding"/>
    <property type="evidence" value="ECO:0007669"/>
    <property type="project" value="InterPro"/>
</dbReference>
<keyword evidence="3" id="KW-0472">Membrane</keyword>
<dbReference type="GO" id="GO:0005524">
    <property type="term" value="F:ATP binding"/>
    <property type="evidence" value="ECO:0007669"/>
    <property type="project" value="InterPro"/>
</dbReference>
<dbReference type="GO" id="GO:0009378">
    <property type="term" value="F:four-way junction helicase activity"/>
    <property type="evidence" value="ECO:0007669"/>
    <property type="project" value="TreeGrafter"/>
</dbReference>
<dbReference type="EMBL" id="CP089279">
    <property type="protein sequence ID" value="USP80403.1"/>
    <property type="molecule type" value="Genomic_DNA"/>
</dbReference>
<feature type="transmembrane region" description="Helical" evidence="3">
    <location>
        <begin position="285"/>
        <end position="307"/>
    </location>
</feature>
<dbReference type="InterPro" id="IPR014001">
    <property type="entry name" value="Helicase_ATP-bd"/>
</dbReference>
<proteinExistence type="inferred from homology"/>
<evidence type="ECO:0000256" key="2">
    <source>
        <dbReference type="SAM" id="MobiDB-lite"/>
    </source>
</evidence>
<feature type="compositionally biased region" description="Low complexity" evidence="2">
    <location>
        <begin position="145"/>
        <end position="156"/>
    </location>
</feature>